<keyword evidence="2" id="KW-1185">Reference proteome</keyword>
<evidence type="ECO:0000313" key="2">
    <source>
        <dbReference type="Proteomes" id="UP000631576"/>
    </source>
</evidence>
<dbReference type="EMBL" id="JACOPE010000001">
    <property type="protein sequence ID" value="MBC5684123.1"/>
    <property type="molecule type" value="Genomic_DNA"/>
</dbReference>
<dbReference type="RefSeq" id="WP_186865252.1">
    <property type="nucleotide sequence ID" value="NZ_JACOPE010000001.1"/>
</dbReference>
<name>A0ABR7GAI9_9FIRM</name>
<comment type="caution">
    <text evidence="1">The sequence shown here is derived from an EMBL/GenBank/DDBJ whole genome shotgun (WGS) entry which is preliminary data.</text>
</comment>
<sequence length="83" mass="9712">MSDDICDSEFLGIEDAKFVEEVSSNTRKDKMQMQLYMTGRLKSICKLKEKQVADTLVKKRTSVIANIKPCRYNDYHKDIYNIE</sequence>
<reference evidence="1 2" key="1">
    <citation type="submission" date="2020-08" db="EMBL/GenBank/DDBJ databases">
        <title>Genome public.</title>
        <authorList>
            <person name="Liu C."/>
            <person name="Sun Q."/>
        </authorList>
    </citation>
    <scope>NUCLEOTIDE SEQUENCE [LARGE SCALE GENOMIC DNA]</scope>
    <source>
        <strain evidence="1 2">NSJ-13</strain>
    </source>
</reference>
<evidence type="ECO:0000313" key="1">
    <source>
        <dbReference type="EMBL" id="MBC5684123.1"/>
    </source>
</evidence>
<organism evidence="1 2">
    <name type="scientific">Ruminococcus hominis</name>
    <dbReference type="NCBI Taxonomy" id="2763065"/>
    <lineage>
        <taxon>Bacteria</taxon>
        <taxon>Bacillati</taxon>
        <taxon>Bacillota</taxon>
        <taxon>Clostridia</taxon>
        <taxon>Eubacteriales</taxon>
        <taxon>Oscillospiraceae</taxon>
        <taxon>Ruminococcus</taxon>
    </lineage>
</organism>
<gene>
    <name evidence="1" type="ORF">H8S40_11235</name>
</gene>
<dbReference type="Proteomes" id="UP000631576">
    <property type="component" value="Unassembled WGS sequence"/>
</dbReference>
<accession>A0ABR7GAI9</accession>
<protein>
    <submittedName>
        <fullName evidence="1">Uncharacterized protein</fullName>
    </submittedName>
</protein>
<proteinExistence type="predicted"/>